<gene>
    <name evidence="10" type="ORF">COY90_05435</name>
</gene>
<evidence type="ECO:0000256" key="5">
    <source>
        <dbReference type="ARBA" id="ARBA00022692"/>
    </source>
</evidence>
<feature type="transmembrane region" description="Helical" evidence="8">
    <location>
        <begin position="192"/>
        <end position="208"/>
    </location>
</feature>
<name>A0A2M7QCQ2_9BACT</name>
<organism evidence="10 11">
    <name type="scientific">Candidatus Roizmanbacteria bacterium CG_4_10_14_0_8_um_filter_39_9</name>
    <dbReference type="NCBI Taxonomy" id="1974829"/>
    <lineage>
        <taxon>Bacteria</taxon>
        <taxon>Candidatus Roizmaniibacteriota</taxon>
    </lineage>
</organism>
<dbReference type="Proteomes" id="UP000230108">
    <property type="component" value="Unassembled WGS sequence"/>
</dbReference>
<dbReference type="GO" id="GO:0009103">
    <property type="term" value="P:lipopolysaccharide biosynthetic process"/>
    <property type="evidence" value="ECO:0007669"/>
    <property type="project" value="UniProtKB-ARBA"/>
</dbReference>
<reference evidence="11" key="1">
    <citation type="submission" date="2017-09" db="EMBL/GenBank/DDBJ databases">
        <title>Depth-based differentiation of microbial function through sediment-hosted aquifers and enrichment of novel symbionts in the deep terrestrial subsurface.</title>
        <authorList>
            <person name="Probst A.J."/>
            <person name="Ladd B."/>
            <person name="Jarett J.K."/>
            <person name="Geller-Mcgrath D.E."/>
            <person name="Sieber C.M.K."/>
            <person name="Emerson J.B."/>
            <person name="Anantharaman K."/>
            <person name="Thomas B.C."/>
            <person name="Malmstrom R."/>
            <person name="Stieglmeier M."/>
            <person name="Klingl A."/>
            <person name="Woyke T."/>
            <person name="Ryan C.M."/>
            <person name="Banfield J.F."/>
        </authorList>
    </citation>
    <scope>NUCLEOTIDE SEQUENCE [LARGE SCALE GENOMIC DNA]</scope>
</reference>
<dbReference type="InterPro" id="IPR038731">
    <property type="entry name" value="RgtA/B/C-like"/>
</dbReference>
<dbReference type="EMBL" id="PFLF01000114">
    <property type="protein sequence ID" value="PIY68542.1"/>
    <property type="molecule type" value="Genomic_DNA"/>
</dbReference>
<evidence type="ECO:0000259" key="9">
    <source>
        <dbReference type="Pfam" id="PF13231"/>
    </source>
</evidence>
<evidence type="ECO:0000256" key="7">
    <source>
        <dbReference type="ARBA" id="ARBA00023136"/>
    </source>
</evidence>
<dbReference type="GO" id="GO:0016763">
    <property type="term" value="F:pentosyltransferase activity"/>
    <property type="evidence" value="ECO:0007669"/>
    <property type="project" value="TreeGrafter"/>
</dbReference>
<feature type="transmembrane region" description="Helical" evidence="8">
    <location>
        <begin position="220"/>
        <end position="240"/>
    </location>
</feature>
<feature type="domain" description="Glycosyltransferase RgtA/B/C/D-like" evidence="9">
    <location>
        <begin position="65"/>
        <end position="229"/>
    </location>
</feature>
<dbReference type="PANTHER" id="PTHR33908:SF3">
    <property type="entry name" value="UNDECAPRENYL PHOSPHATE-ALPHA-4-AMINO-4-DEOXY-L-ARABINOSE ARABINOSYL TRANSFERASE"/>
    <property type="match status" value="1"/>
</dbReference>
<keyword evidence="2" id="KW-1003">Cell membrane</keyword>
<feature type="transmembrane region" description="Helical" evidence="8">
    <location>
        <begin position="144"/>
        <end position="162"/>
    </location>
</feature>
<feature type="transmembrane region" description="Helical" evidence="8">
    <location>
        <begin position="322"/>
        <end position="340"/>
    </location>
</feature>
<evidence type="ECO:0000256" key="6">
    <source>
        <dbReference type="ARBA" id="ARBA00022989"/>
    </source>
</evidence>
<dbReference type="GO" id="GO:0005886">
    <property type="term" value="C:plasma membrane"/>
    <property type="evidence" value="ECO:0007669"/>
    <property type="project" value="UniProtKB-SubCell"/>
</dbReference>
<evidence type="ECO:0000256" key="8">
    <source>
        <dbReference type="SAM" id="Phobius"/>
    </source>
</evidence>
<keyword evidence="7 8" id="KW-0472">Membrane</keyword>
<keyword evidence="5 8" id="KW-0812">Transmembrane</keyword>
<feature type="transmembrane region" description="Helical" evidence="8">
    <location>
        <begin position="92"/>
        <end position="110"/>
    </location>
</feature>
<dbReference type="AlphaFoldDB" id="A0A2M7QCQ2"/>
<keyword evidence="6 8" id="KW-1133">Transmembrane helix</keyword>
<evidence type="ECO:0000256" key="2">
    <source>
        <dbReference type="ARBA" id="ARBA00022475"/>
    </source>
</evidence>
<evidence type="ECO:0000313" key="10">
    <source>
        <dbReference type="EMBL" id="PIY68542.1"/>
    </source>
</evidence>
<comment type="caution">
    <text evidence="10">The sequence shown here is derived from an EMBL/GenBank/DDBJ whole genome shotgun (WGS) entry which is preliminary data.</text>
</comment>
<evidence type="ECO:0000256" key="1">
    <source>
        <dbReference type="ARBA" id="ARBA00004651"/>
    </source>
</evidence>
<dbReference type="GO" id="GO:0010041">
    <property type="term" value="P:response to iron(III) ion"/>
    <property type="evidence" value="ECO:0007669"/>
    <property type="project" value="TreeGrafter"/>
</dbReference>
<evidence type="ECO:0000256" key="4">
    <source>
        <dbReference type="ARBA" id="ARBA00022679"/>
    </source>
</evidence>
<evidence type="ECO:0000256" key="3">
    <source>
        <dbReference type="ARBA" id="ARBA00022676"/>
    </source>
</evidence>
<evidence type="ECO:0000313" key="11">
    <source>
        <dbReference type="Proteomes" id="UP000230108"/>
    </source>
</evidence>
<feature type="transmembrane region" description="Helical" evidence="8">
    <location>
        <begin position="346"/>
        <end position="368"/>
    </location>
</feature>
<feature type="transmembrane region" description="Helical" evidence="8">
    <location>
        <begin position="380"/>
        <end position="401"/>
    </location>
</feature>
<comment type="subcellular location">
    <subcellularLocation>
        <location evidence="1">Cell membrane</location>
        <topology evidence="1">Multi-pass membrane protein</topology>
    </subcellularLocation>
</comment>
<dbReference type="InterPro" id="IPR050297">
    <property type="entry name" value="LipidA_mod_glycosyltrf_83"/>
</dbReference>
<feature type="transmembrane region" description="Helical" evidence="8">
    <location>
        <begin position="122"/>
        <end position="138"/>
    </location>
</feature>
<sequence length="423" mass="49400">MTSLKSTINKFLPFIFLFIISLLVVFYQYVQIPKNTTFDEIEFTKLALHLGKQGYTPYSTLATGHATLYFYLILLSFKIWGVSLMALRLPAAIFGVFNTILVYLIFKMVFRTTNYQLPTTKILPFLLALTFLSMRWYFNFARFGFEVTFLLFLELTSLYYMLRYKNTNTWTHLFISGLFSGLAYNSYQPGRIYFIIPFFFLLSSIMTAKRPPTQWSLAKCMLVFFTPIIILAAPLTFYLMKNPDIRIYQQFYPNNHEMTVQEKGDFFLRNLSSTAGIFNIKGDVNGRHNYPNKPALNPILGVLFVAGLIIALINYKDKYNQLFLFWFFLSLAPTLVTYPWENPNMLRTFTAIPSIVYFVGLTIVWISNFEFIHGALKKKLLLAIMFFLLGISSIYEVRTYFIHQSEVFKEAFEAERSLKSYLK</sequence>
<feature type="transmembrane region" description="Helical" evidence="8">
    <location>
        <begin position="12"/>
        <end position="30"/>
    </location>
</feature>
<proteinExistence type="predicted"/>
<protein>
    <recommendedName>
        <fullName evidence="9">Glycosyltransferase RgtA/B/C/D-like domain-containing protein</fullName>
    </recommendedName>
</protein>
<keyword evidence="3" id="KW-0328">Glycosyltransferase</keyword>
<feature type="transmembrane region" description="Helical" evidence="8">
    <location>
        <begin position="295"/>
        <end position="315"/>
    </location>
</feature>
<dbReference type="Pfam" id="PF13231">
    <property type="entry name" value="PMT_2"/>
    <property type="match status" value="1"/>
</dbReference>
<dbReference type="PANTHER" id="PTHR33908">
    <property type="entry name" value="MANNOSYLTRANSFERASE YKCB-RELATED"/>
    <property type="match status" value="1"/>
</dbReference>
<keyword evidence="4" id="KW-0808">Transferase</keyword>
<accession>A0A2M7QCQ2</accession>